<dbReference type="RefSeq" id="WP_199018670.1">
    <property type="nucleotide sequence ID" value="NZ_JAELUP010000019.1"/>
</dbReference>
<dbReference type="AlphaFoldDB" id="A0A934J5E8"/>
<dbReference type="EMBL" id="JAELUP010000019">
    <property type="protein sequence ID" value="MBJ6361116.1"/>
    <property type="molecule type" value="Genomic_DNA"/>
</dbReference>
<reference evidence="1" key="1">
    <citation type="submission" date="2020-12" db="EMBL/GenBank/DDBJ databases">
        <authorList>
            <person name="Huq M.A."/>
        </authorList>
    </citation>
    <scope>NUCLEOTIDE SEQUENCE</scope>
    <source>
        <strain evidence="1">MAHUQ-46</strain>
    </source>
</reference>
<dbReference type="Proteomes" id="UP000640274">
    <property type="component" value="Unassembled WGS sequence"/>
</dbReference>
<sequence length="77" mass="8802">MDNYELFKQNTGTDISRKEFEAGVSFMNGKMEGHPALIAALREHAWKIAAPYIKKIVERRVIQDHNAAAKKTDEQDK</sequence>
<evidence type="ECO:0000313" key="2">
    <source>
        <dbReference type="Proteomes" id="UP000640274"/>
    </source>
</evidence>
<accession>A0A934J5E8</accession>
<keyword evidence="2" id="KW-1185">Reference proteome</keyword>
<organism evidence="1 2">
    <name type="scientific">Paenibacillus roseus</name>
    <dbReference type="NCBI Taxonomy" id="2798579"/>
    <lineage>
        <taxon>Bacteria</taxon>
        <taxon>Bacillati</taxon>
        <taxon>Bacillota</taxon>
        <taxon>Bacilli</taxon>
        <taxon>Bacillales</taxon>
        <taxon>Paenibacillaceae</taxon>
        <taxon>Paenibacillus</taxon>
    </lineage>
</organism>
<gene>
    <name evidence="1" type="ORF">JFN88_07280</name>
</gene>
<comment type="caution">
    <text evidence="1">The sequence shown here is derived from an EMBL/GenBank/DDBJ whole genome shotgun (WGS) entry which is preliminary data.</text>
</comment>
<evidence type="ECO:0000313" key="1">
    <source>
        <dbReference type="EMBL" id="MBJ6361116.1"/>
    </source>
</evidence>
<name>A0A934J5E8_9BACL</name>
<proteinExistence type="predicted"/>
<protein>
    <submittedName>
        <fullName evidence="1">Uncharacterized protein</fullName>
    </submittedName>
</protein>